<evidence type="ECO:0000313" key="3">
    <source>
        <dbReference type="EMBL" id="SNS29336.1"/>
    </source>
</evidence>
<dbReference type="AlphaFoldDB" id="A0A239DA44"/>
<proteinExistence type="predicted"/>
<keyword evidence="2" id="KW-0472">Membrane</keyword>
<feature type="transmembrane region" description="Helical" evidence="2">
    <location>
        <begin position="126"/>
        <end position="150"/>
    </location>
</feature>
<feature type="transmembrane region" description="Helical" evidence="2">
    <location>
        <begin position="287"/>
        <end position="307"/>
    </location>
</feature>
<dbReference type="Proteomes" id="UP000198373">
    <property type="component" value="Unassembled WGS sequence"/>
</dbReference>
<reference evidence="4" key="1">
    <citation type="submission" date="2017-06" db="EMBL/GenBank/DDBJ databases">
        <authorList>
            <person name="Varghese N."/>
            <person name="Submissions S."/>
        </authorList>
    </citation>
    <scope>NUCLEOTIDE SEQUENCE [LARGE SCALE GENOMIC DNA]</scope>
    <source>
        <strain evidence="4">DSM 46839</strain>
    </source>
</reference>
<gene>
    <name evidence="3" type="ORF">SAMN06893096_10392</name>
</gene>
<dbReference type="EMBL" id="FZOO01000003">
    <property type="protein sequence ID" value="SNS29336.1"/>
    <property type="molecule type" value="Genomic_DNA"/>
</dbReference>
<feature type="region of interest" description="Disordered" evidence="1">
    <location>
        <begin position="234"/>
        <end position="253"/>
    </location>
</feature>
<evidence type="ECO:0000313" key="4">
    <source>
        <dbReference type="Proteomes" id="UP000198373"/>
    </source>
</evidence>
<dbReference type="OrthoDB" id="4569735at2"/>
<protein>
    <submittedName>
        <fullName evidence="3">Uncharacterized protein</fullName>
    </submittedName>
</protein>
<evidence type="ECO:0000256" key="1">
    <source>
        <dbReference type="SAM" id="MobiDB-lite"/>
    </source>
</evidence>
<keyword evidence="2" id="KW-0812">Transmembrane</keyword>
<keyword evidence="4" id="KW-1185">Reference proteome</keyword>
<accession>A0A239DA44</accession>
<sequence length="317" mass="32880">MCAAPVRAHRRAAAQLSLGLAVLVTTGVAVLAVLGVQLAAARAPLVAATEPATATVGDVRPGGREVEVAFRDARDRPREGLLVLPDPVAVPAGTRVGVRYDPGADPGDRVLVHADGDAAADAVQDVVFGVVVVAAVLVTGVALTAGRVLAVRRLRRRPETALPATRLLVRRGLLLRSWLELDTARGPRWVPVHWSPEVARLVPGGTVGVRGDPARDRSVLPVVGGAEVWASGRVRAAPPRGDQRTPRPDPGAAPIGLARQVRLDAVLAFAAPALGLLWAYADGSGVAGFLLATAFSAGVLFWLAQLLGSDPEHPARD</sequence>
<dbReference type="RefSeq" id="WP_089304918.1">
    <property type="nucleotide sequence ID" value="NZ_FZOO01000003.1"/>
</dbReference>
<organism evidence="3 4">
    <name type="scientific">Geodermatophilus pulveris</name>
    <dbReference type="NCBI Taxonomy" id="1564159"/>
    <lineage>
        <taxon>Bacteria</taxon>
        <taxon>Bacillati</taxon>
        <taxon>Actinomycetota</taxon>
        <taxon>Actinomycetes</taxon>
        <taxon>Geodermatophilales</taxon>
        <taxon>Geodermatophilaceae</taxon>
        <taxon>Geodermatophilus</taxon>
    </lineage>
</organism>
<evidence type="ECO:0000256" key="2">
    <source>
        <dbReference type="SAM" id="Phobius"/>
    </source>
</evidence>
<feature type="transmembrane region" description="Helical" evidence="2">
    <location>
        <begin position="12"/>
        <end position="36"/>
    </location>
</feature>
<name>A0A239DA44_9ACTN</name>
<keyword evidence="2" id="KW-1133">Transmembrane helix</keyword>